<dbReference type="Proteomes" id="UP000039324">
    <property type="component" value="Unassembled WGS sequence"/>
</dbReference>
<dbReference type="EMBL" id="CDSF01000076">
    <property type="protein sequence ID" value="CEO96789.1"/>
    <property type="molecule type" value="Genomic_DNA"/>
</dbReference>
<sequence>MNRSAPEVDDGVVLDGVFQQVFVDGDDDRHDTAIEELINSLTGGRRRIMQGRENKMLLLKRIRDAVSNMEPPAPSPPPPPPSLAVRPRPARKVRFRQEPPAKQGPDRVRVPAPMYPLLTPSPLEPVTGALTSEDDEVAGYTDSEKFHAVPAGFHALHTDSDDESGFSSSGETQQGWCAQPEDPVLPPVPRIAAHLMRHEHEHVITGIRAMSKLLAVSSLTSRNHVGSAYTQLAMNLSRQMYS</sequence>
<evidence type="ECO:0000256" key="1">
    <source>
        <dbReference type="SAM" id="MobiDB-lite"/>
    </source>
</evidence>
<organism evidence="2 3">
    <name type="scientific">Plasmodiophora brassicae</name>
    <name type="common">Clubroot disease agent</name>
    <dbReference type="NCBI Taxonomy" id="37360"/>
    <lineage>
        <taxon>Eukaryota</taxon>
        <taxon>Sar</taxon>
        <taxon>Rhizaria</taxon>
        <taxon>Endomyxa</taxon>
        <taxon>Phytomyxea</taxon>
        <taxon>Plasmodiophorida</taxon>
        <taxon>Plasmodiophoridae</taxon>
        <taxon>Plasmodiophora</taxon>
    </lineage>
</organism>
<feature type="region of interest" description="Disordered" evidence="1">
    <location>
        <begin position="67"/>
        <end position="112"/>
    </location>
</feature>
<evidence type="ECO:0000313" key="3">
    <source>
        <dbReference type="Proteomes" id="UP000039324"/>
    </source>
</evidence>
<gene>
    <name evidence="2" type="ORF">PBRA_005393</name>
</gene>
<feature type="compositionally biased region" description="Basic and acidic residues" evidence="1">
    <location>
        <begin position="95"/>
        <end position="109"/>
    </location>
</feature>
<reference evidence="2 3" key="1">
    <citation type="submission" date="2015-02" db="EMBL/GenBank/DDBJ databases">
        <authorList>
            <person name="Chooi Y.-H."/>
        </authorList>
    </citation>
    <scope>NUCLEOTIDE SEQUENCE [LARGE SCALE GENOMIC DNA]</scope>
    <source>
        <strain evidence="2">E3</strain>
    </source>
</reference>
<feature type="compositionally biased region" description="Pro residues" evidence="1">
    <location>
        <begin position="71"/>
        <end position="82"/>
    </location>
</feature>
<dbReference type="AlphaFoldDB" id="A0A0G4INM8"/>
<evidence type="ECO:0000313" key="2">
    <source>
        <dbReference type="EMBL" id="CEO96789.1"/>
    </source>
</evidence>
<feature type="region of interest" description="Disordered" evidence="1">
    <location>
        <begin position="161"/>
        <end position="182"/>
    </location>
</feature>
<keyword evidence="3" id="KW-1185">Reference proteome</keyword>
<protein>
    <submittedName>
        <fullName evidence="2">Uncharacterized protein</fullName>
    </submittedName>
</protein>
<accession>A0A0G4INM8</accession>
<proteinExistence type="predicted"/>
<name>A0A0G4INM8_PLABS</name>